<dbReference type="Pfam" id="PF02565">
    <property type="entry name" value="RecO_C"/>
    <property type="match status" value="1"/>
</dbReference>
<proteinExistence type="inferred from homology"/>
<comment type="caution">
    <text evidence="9">The sequence shown here is derived from an EMBL/GenBank/DDBJ whole genome shotgun (WGS) entry which is preliminary data.</text>
</comment>
<dbReference type="Gene3D" id="2.40.50.140">
    <property type="entry name" value="Nucleic acid-binding proteins"/>
    <property type="match status" value="1"/>
</dbReference>
<feature type="domain" description="DNA replication/recombination mediator RecO N-terminal" evidence="8">
    <location>
        <begin position="5"/>
        <end position="79"/>
    </location>
</feature>
<dbReference type="InterPro" id="IPR042242">
    <property type="entry name" value="RecO_C"/>
</dbReference>
<protein>
    <recommendedName>
        <fullName evidence="2 7">DNA repair protein RecO</fullName>
    </recommendedName>
    <alternativeName>
        <fullName evidence="6 7">Recombination protein O</fullName>
    </alternativeName>
</protein>
<dbReference type="Pfam" id="PF11967">
    <property type="entry name" value="RecO_N"/>
    <property type="match status" value="1"/>
</dbReference>
<dbReference type="GO" id="GO:0043590">
    <property type="term" value="C:bacterial nucleoid"/>
    <property type="evidence" value="ECO:0007669"/>
    <property type="project" value="TreeGrafter"/>
</dbReference>
<keyword evidence="5 7" id="KW-0234">DNA repair</keyword>
<evidence type="ECO:0000256" key="3">
    <source>
        <dbReference type="ARBA" id="ARBA00022763"/>
    </source>
</evidence>
<keyword evidence="4 7" id="KW-0233">DNA recombination</keyword>
<keyword evidence="10" id="KW-1185">Reference proteome</keyword>
<evidence type="ECO:0000313" key="10">
    <source>
        <dbReference type="Proteomes" id="UP000377798"/>
    </source>
</evidence>
<name>A0A8H2M6T6_9FIRM</name>
<dbReference type="SUPFAM" id="SSF57863">
    <property type="entry name" value="ArfGap/RecO-like zinc finger"/>
    <property type="match status" value="1"/>
</dbReference>
<evidence type="ECO:0000256" key="6">
    <source>
        <dbReference type="ARBA" id="ARBA00033409"/>
    </source>
</evidence>
<dbReference type="PANTHER" id="PTHR33991:SF1">
    <property type="entry name" value="DNA REPAIR PROTEIN RECO"/>
    <property type="match status" value="1"/>
</dbReference>
<dbReference type="HAMAP" id="MF_00201">
    <property type="entry name" value="RecO"/>
    <property type="match status" value="1"/>
</dbReference>
<dbReference type="RefSeq" id="WP_165478601.1">
    <property type="nucleotide sequence ID" value="NZ_CAACYI010000001.1"/>
</dbReference>
<evidence type="ECO:0000256" key="7">
    <source>
        <dbReference type="HAMAP-Rule" id="MF_00201"/>
    </source>
</evidence>
<dbReference type="GO" id="GO:0006302">
    <property type="term" value="P:double-strand break repair"/>
    <property type="evidence" value="ECO:0007669"/>
    <property type="project" value="TreeGrafter"/>
</dbReference>
<dbReference type="AlphaFoldDB" id="A0A8H2M6T6"/>
<organism evidence="9 10">
    <name type="scientific">Urinicoccus massiliensis</name>
    <dbReference type="NCBI Taxonomy" id="1723382"/>
    <lineage>
        <taxon>Bacteria</taxon>
        <taxon>Bacillati</taxon>
        <taxon>Bacillota</taxon>
        <taxon>Tissierellia</taxon>
        <taxon>Tissierellales</taxon>
        <taxon>Peptoniphilaceae</taxon>
        <taxon>Urinicoccus</taxon>
    </lineage>
</organism>
<dbReference type="InterPro" id="IPR037278">
    <property type="entry name" value="ARFGAP/RecO"/>
</dbReference>
<dbReference type="NCBIfam" id="TIGR00613">
    <property type="entry name" value="reco"/>
    <property type="match status" value="1"/>
</dbReference>
<evidence type="ECO:0000256" key="2">
    <source>
        <dbReference type="ARBA" id="ARBA00021310"/>
    </source>
</evidence>
<dbReference type="PANTHER" id="PTHR33991">
    <property type="entry name" value="DNA REPAIR PROTEIN RECO"/>
    <property type="match status" value="1"/>
</dbReference>
<comment type="similarity">
    <text evidence="1 7">Belongs to the RecO family.</text>
</comment>
<dbReference type="InterPro" id="IPR003717">
    <property type="entry name" value="RecO"/>
</dbReference>
<evidence type="ECO:0000256" key="1">
    <source>
        <dbReference type="ARBA" id="ARBA00007452"/>
    </source>
</evidence>
<comment type="function">
    <text evidence="7">Involved in DNA repair and RecF pathway recombination.</text>
</comment>
<accession>A0A8H2M6T6</accession>
<gene>
    <name evidence="7 9" type="primary">recO</name>
    <name evidence="9" type="ORF">NCTC13150_00725</name>
</gene>
<evidence type="ECO:0000256" key="4">
    <source>
        <dbReference type="ARBA" id="ARBA00023172"/>
    </source>
</evidence>
<keyword evidence="3 7" id="KW-0227">DNA damage</keyword>
<dbReference type="EMBL" id="CAACYI010000001">
    <property type="protein sequence ID" value="VFB16207.1"/>
    <property type="molecule type" value="Genomic_DNA"/>
</dbReference>
<evidence type="ECO:0000259" key="8">
    <source>
        <dbReference type="Pfam" id="PF11967"/>
    </source>
</evidence>
<dbReference type="InterPro" id="IPR012340">
    <property type="entry name" value="NA-bd_OB-fold"/>
</dbReference>
<dbReference type="InterPro" id="IPR022572">
    <property type="entry name" value="DNA_rep/recomb_RecO_N"/>
</dbReference>
<evidence type="ECO:0000256" key="5">
    <source>
        <dbReference type="ARBA" id="ARBA00023204"/>
    </source>
</evidence>
<dbReference type="Proteomes" id="UP000377798">
    <property type="component" value="Unassembled WGS sequence"/>
</dbReference>
<dbReference type="GO" id="GO:0006310">
    <property type="term" value="P:DNA recombination"/>
    <property type="evidence" value="ECO:0007669"/>
    <property type="project" value="UniProtKB-UniRule"/>
</dbReference>
<evidence type="ECO:0000313" key="9">
    <source>
        <dbReference type="EMBL" id="VFB16207.1"/>
    </source>
</evidence>
<dbReference type="SUPFAM" id="SSF50249">
    <property type="entry name" value="Nucleic acid-binding proteins"/>
    <property type="match status" value="1"/>
</dbReference>
<sequence length="240" mass="27463">MATNRFRSRGIVLDEQVYGESSKILRIFTRDRGKLAVMAKGALRAKSSILSLSQPMLEGDYLFSMGKTFAYIHEGKIIKDHYKLKNDFRAMVTGTFILEVLDKSLEYGQVNTKMYDLVDKTLSQLEEGFSRTLINAFLIKGLTFLGYRPMIGKKSKFIGNSTRYFDPKSGIIEYGLKAGKGRIIQEEDLDYIEKILYNPLDDLPGSNTCDEHWVFDLLMDLLYTHLDLTKINSYDLLATF</sequence>
<dbReference type="Gene3D" id="1.20.1440.120">
    <property type="entry name" value="Recombination protein O, C-terminal domain"/>
    <property type="match status" value="1"/>
</dbReference>
<reference evidence="9 10" key="1">
    <citation type="submission" date="2019-02" db="EMBL/GenBank/DDBJ databases">
        <authorList>
            <consortium name="Pathogen Informatics"/>
        </authorList>
    </citation>
    <scope>NUCLEOTIDE SEQUENCE [LARGE SCALE GENOMIC DNA]</scope>
    <source>
        <strain evidence="9 10">3012STDY7089603</strain>
    </source>
</reference>